<accession>A0ABQ0GN57</accession>
<dbReference type="GeneID" id="98180113"/>
<evidence type="ECO:0000256" key="1">
    <source>
        <dbReference type="SAM" id="MobiDB-lite"/>
    </source>
</evidence>
<evidence type="ECO:0000259" key="2">
    <source>
        <dbReference type="Pfam" id="PF06985"/>
    </source>
</evidence>
<proteinExistence type="predicted"/>
<dbReference type="InterPro" id="IPR010730">
    <property type="entry name" value="HET"/>
</dbReference>
<dbReference type="InterPro" id="IPR052895">
    <property type="entry name" value="HetReg/Transcr_Mod"/>
</dbReference>
<name>A0ABQ0GN57_9PEZI</name>
<gene>
    <name evidence="3" type="ORF">MFIFM68171_09371</name>
</gene>
<feature type="compositionally biased region" description="Basic and acidic residues" evidence="1">
    <location>
        <begin position="1"/>
        <end position="18"/>
    </location>
</feature>
<dbReference type="Pfam" id="PF06985">
    <property type="entry name" value="HET"/>
    <property type="match status" value="1"/>
</dbReference>
<dbReference type="PANTHER" id="PTHR24148">
    <property type="entry name" value="ANKYRIN REPEAT DOMAIN-CONTAINING PROTEIN 39 HOMOLOG-RELATED"/>
    <property type="match status" value="1"/>
</dbReference>
<feature type="region of interest" description="Disordered" evidence="1">
    <location>
        <begin position="690"/>
        <end position="724"/>
    </location>
</feature>
<dbReference type="Proteomes" id="UP001628179">
    <property type="component" value="Unassembled WGS sequence"/>
</dbReference>
<sequence length="724" mass="82610">MDRLKGLARKLSSEKKPLTEWSKQPPAEPYQYQRLPTTPGTSFIRLFELDVDDDNNNHNNGPQIRGRIIHVDMDAIPAPSYDALSYSWGRDVLSGRLQQLLNLVHPRHFPRFEVERASPGRPILCDGKTLSTQPNLYDFLVRMKQQQRSGKNPRRNLIWIDAICIQQGEETEAVRAEKFRQLDLMGRIYAGAGTVIVWLGKDKYLPTMPVFLRILEQLASRNGWKVLDDGDGEEQEEEYQPFMQENDILLTLERQKKMKGRRRLLHRNNVGDARYPDAKWPMMGTTRGGAALIVDNMVSLVRAVDPLANLFGRDYFCRAWVLQEVALARRLTFLVGDTQIPQDHLLWGLRLVNQLESGTMNFGGLSVMAYTGPHRGHTALLHLLRSRDDILAGNGDRWRFEDCLFLCRYREATKPEDKVKCLLGLVDEEMRSTLRQYEGDGGTASSASPSFHRVFVGCAIELAKRNGWPYLFQLVNTPFIDGGEESSQPRLPSWVPDLRAPLFPKPFEYFGCKHYRAATYVKPVVFELNDSWALTISAAMVDEIEQVGESTNESSYLSGKPYEGHTLDLVTKLGFEYEPARHMGRFELSMDAFLRTLTGDVFKRRPLILDRLGKPSTELRRQFTSYIELLSMSRPWLMQWIANKIRASGWQATRWLTAPSFCTRPQQGAPRSKGYNQGFHFYASEREISTSTRAWPQNAARSHAQGRAGERSGPRKAPLVLAGK</sequence>
<organism evidence="3 4">
    <name type="scientific">Madurella fahalii</name>
    <dbReference type="NCBI Taxonomy" id="1157608"/>
    <lineage>
        <taxon>Eukaryota</taxon>
        <taxon>Fungi</taxon>
        <taxon>Dikarya</taxon>
        <taxon>Ascomycota</taxon>
        <taxon>Pezizomycotina</taxon>
        <taxon>Sordariomycetes</taxon>
        <taxon>Sordariomycetidae</taxon>
        <taxon>Sordariales</taxon>
        <taxon>Sordariales incertae sedis</taxon>
        <taxon>Madurella</taxon>
    </lineage>
</organism>
<comment type="caution">
    <text evidence="3">The sequence shown here is derived from an EMBL/GenBank/DDBJ whole genome shotgun (WGS) entry which is preliminary data.</text>
</comment>
<evidence type="ECO:0000313" key="3">
    <source>
        <dbReference type="EMBL" id="GAB1319161.1"/>
    </source>
</evidence>
<dbReference type="EMBL" id="BAAFSV010000005">
    <property type="protein sequence ID" value="GAB1319161.1"/>
    <property type="molecule type" value="Genomic_DNA"/>
</dbReference>
<dbReference type="RefSeq" id="XP_070920891.1">
    <property type="nucleotide sequence ID" value="XM_071064790.1"/>
</dbReference>
<protein>
    <submittedName>
        <fullName evidence="3">Heterokaryon incompatibility domain-containing protein</fullName>
    </submittedName>
</protein>
<keyword evidence="4" id="KW-1185">Reference proteome</keyword>
<evidence type="ECO:0000313" key="4">
    <source>
        <dbReference type="Proteomes" id="UP001628179"/>
    </source>
</evidence>
<feature type="region of interest" description="Disordered" evidence="1">
    <location>
        <begin position="1"/>
        <end position="35"/>
    </location>
</feature>
<reference evidence="3 4" key="1">
    <citation type="submission" date="2024-09" db="EMBL/GenBank/DDBJ databases">
        <title>Itraconazole resistance in Madurella fahalii resulting from another homologue of gene encoding cytochrome P450 14-alpha sterol demethylase (CYP51).</title>
        <authorList>
            <person name="Yoshioka I."/>
            <person name="Fahal A.H."/>
            <person name="Kaneko S."/>
            <person name="Yaguchi T."/>
        </authorList>
    </citation>
    <scope>NUCLEOTIDE SEQUENCE [LARGE SCALE GENOMIC DNA]</scope>
    <source>
        <strain evidence="3 4">IFM 68171</strain>
    </source>
</reference>
<feature type="domain" description="Heterokaryon incompatibility" evidence="2">
    <location>
        <begin position="81"/>
        <end position="324"/>
    </location>
</feature>
<dbReference type="PANTHER" id="PTHR24148:SF64">
    <property type="entry name" value="HETEROKARYON INCOMPATIBILITY DOMAIN-CONTAINING PROTEIN"/>
    <property type="match status" value="1"/>
</dbReference>